<dbReference type="Gene3D" id="2.40.170.20">
    <property type="entry name" value="TonB-dependent receptor, beta-barrel domain"/>
    <property type="match status" value="1"/>
</dbReference>
<keyword evidence="2 8" id="KW-0813">Transport</keyword>
<evidence type="ECO:0000256" key="4">
    <source>
        <dbReference type="ARBA" id="ARBA00022692"/>
    </source>
</evidence>
<keyword evidence="12" id="KW-0675">Receptor</keyword>
<name>A0A142ERX8_9BACT</name>
<dbReference type="KEGG" id="alm:AO498_15625"/>
<keyword evidence="3 8" id="KW-1134">Transmembrane beta strand</keyword>
<evidence type="ECO:0000259" key="10">
    <source>
        <dbReference type="Pfam" id="PF00593"/>
    </source>
</evidence>
<feature type="domain" description="TonB-dependent receptor-like beta-barrel" evidence="10">
    <location>
        <begin position="277"/>
        <end position="717"/>
    </location>
</feature>
<dbReference type="PANTHER" id="PTHR30069:SF49">
    <property type="entry name" value="OUTER MEMBRANE PROTEIN C"/>
    <property type="match status" value="1"/>
</dbReference>
<evidence type="ECO:0000256" key="7">
    <source>
        <dbReference type="ARBA" id="ARBA00023237"/>
    </source>
</evidence>
<organism evidence="12 13">
    <name type="scientific">Algoriphagus sanaruensis</name>
    <dbReference type="NCBI Taxonomy" id="1727163"/>
    <lineage>
        <taxon>Bacteria</taxon>
        <taxon>Pseudomonadati</taxon>
        <taxon>Bacteroidota</taxon>
        <taxon>Cytophagia</taxon>
        <taxon>Cytophagales</taxon>
        <taxon>Cyclobacteriaceae</taxon>
        <taxon>Algoriphagus</taxon>
    </lineage>
</organism>
<evidence type="ECO:0000313" key="13">
    <source>
        <dbReference type="Proteomes" id="UP000073816"/>
    </source>
</evidence>
<dbReference type="PANTHER" id="PTHR30069">
    <property type="entry name" value="TONB-DEPENDENT OUTER MEMBRANE RECEPTOR"/>
    <property type="match status" value="1"/>
</dbReference>
<dbReference type="EMBL" id="CP012836">
    <property type="protein sequence ID" value="AMQ57883.1"/>
    <property type="molecule type" value="Genomic_DNA"/>
</dbReference>
<dbReference type="Pfam" id="PF00593">
    <property type="entry name" value="TonB_dep_Rec_b-barrel"/>
    <property type="match status" value="1"/>
</dbReference>
<dbReference type="PROSITE" id="PS52016">
    <property type="entry name" value="TONB_DEPENDENT_REC_3"/>
    <property type="match status" value="1"/>
</dbReference>
<dbReference type="RefSeq" id="WP_067549730.1">
    <property type="nucleotide sequence ID" value="NZ_CP012836.1"/>
</dbReference>
<sequence length="753" mass="83951">MKINHSRFSRIIIILVLTFYTLTTLRAQEKKSIQIIDQETETSISNTHYRYGSQKGISDELGKIYLTQEPEAWLFLSHVGFGTWSLNPEQVQLALASGKILHKELIYSLQPVSVISLKMQDDKDKSVLISEQERLHHDAGAVLSLDPAVSGIRKSGNFAFDPVLRGFKYDQLNVVINGLQSANAACPNRMDPPTSQVALNRIKNVEILKGPHALRYGIGLGGTINYVQESPNFSDQSGMYGRASTLYESNGSIWRNEGRIGFQGKKYDIGFLGSYSSGSDYVDGSGNTISGNFNRGTLGLYADLQPKKEDLIQFSINRNFARDVAFPSLGMDLRTDDTWMTSLKHSHAITGKSLINWTNSAFFTQVNHLMDNLLREPRMMDMSTPAKTTTYGLRTEGEWKFGLGKLFAGGDFKQEGAEGARSRTALMGPMAGKTFYDNVWQDAQIQKTGLFTNYLFPIGSSIISASARIEINQASAKSPSEQFVLIHPENQNTQFNPGISLGMQRDLGKAFNLEIWGARVQRSGSLLERYANFLAVGLDPWELVGNPQIKPETNYELDAVLGYTGENLALELTWFGAYLTDYITSEKTDFKPLLPTSPGVRQYINIDKAIKTGVEFNLKHQIGNLSQTLGMAYTYGQDLELAAPLPEIAPLDLRYSLRGYFLERKLQTGINLRHVLPQDRVSKAFGEGKTPGFTLLDIDASYPIGKLLLLKGGVQNLLNETYYEHLSRPIGMNKTPMYAPGRNLFLMVSFKFD</sequence>
<keyword evidence="7 8" id="KW-0998">Cell outer membrane</keyword>
<dbReference type="Proteomes" id="UP000073816">
    <property type="component" value="Chromosome"/>
</dbReference>
<evidence type="ECO:0000313" key="12">
    <source>
        <dbReference type="EMBL" id="AMQ57883.1"/>
    </source>
</evidence>
<evidence type="ECO:0000256" key="8">
    <source>
        <dbReference type="PROSITE-ProRule" id="PRU01360"/>
    </source>
</evidence>
<dbReference type="Pfam" id="PF07715">
    <property type="entry name" value="Plug"/>
    <property type="match status" value="1"/>
</dbReference>
<dbReference type="OrthoDB" id="9764669at2"/>
<reference evidence="12 13" key="2">
    <citation type="journal article" date="2016" name="Genome Announc.">
        <title>Complete Genome Sequence of Algoriphagus sp. Strain M8-2, Isolated from a Brackish Lake.</title>
        <authorList>
            <person name="Muraguchi Y."/>
            <person name="Kushimoto K."/>
            <person name="Ohtsubo Y."/>
            <person name="Suzuki T."/>
            <person name="Dohra H."/>
            <person name="Kimbara K."/>
            <person name="Shintani M."/>
        </authorList>
    </citation>
    <scope>NUCLEOTIDE SEQUENCE [LARGE SCALE GENOMIC DNA]</scope>
    <source>
        <strain evidence="12 13">M8-2</strain>
    </source>
</reference>
<feature type="domain" description="TonB-dependent receptor plug" evidence="11">
    <location>
        <begin position="138"/>
        <end position="221"/>
    </location>
</feature>
<keyword evidence="4 8" id="KW-0812">Transmembrane</keyword>
<dbReference type="InterPro" id="IPR000531">
    <property type="entry name" value="Beta-barrel_TonB"/>
</dbReference>
<dbReference type="PATRIC" id="fig|1727163.4.peg.3279"/>
<keyword evidence="6 8" id="KW-0472">Membrane</keyword>
<dbReference type="InterPro" id="IPR037066">
    <property type="entry name" value="Plug_dom_sf"/>
</dbReference>
<accession>A0A142ERX8</accession>
<evidence type="ECO:0000256" key="2">
    <source>
        <dbReference type="ARBA" id="ARBA00022448"/>
    </source>
</evidence>
<dbReference type="InterPro" id="IPR039426">
    <property type="entry name" value="TonB-dep_rcpt-like"/>
</dbReference>
<evidence type="ECO:0000256" key="5">
    <source>
        <dbReference type="ARBA" id="ARBA00023077"/>
    </source>
</evidence>
<evidence type="ECO:0000256" key="9">
    <source>
        <dbReference type="RuleBase" id="RU003357"/>
    </source>
</evidence>
<evidence type="ECO:0000256" key="3">
    <source>
        <dbReference type="ARBA" id="ARBA00022452"/>
    </source>
</evidence>
<dbReference type="GO" id="GO:0009279">
    <property type="term" value="C:cell outer membrane"/>
    <property type="evidence" value="ECO:0007669"/>
    <property type="project" value="UniProtKB-SubCell"/>
</dbReference>
<dbReference type="GO" id="GO:0044718">
    <property type="term" value="P:siderophore transmembrane transport"/>
    <property type="evidence" value="ECO:0007669"/>
    <property type="project" value="TreeGrafter"/>
</dbReference>
<dbReference type="SUPFAM" id="SSF56935">
    <property type="entry name" value="Porins"/>
    <property type="match status" value="1"/>
</dbReference>
<proteinExistence type="inferred from homology"/>
<keyword evidence="5 9" id="KW-0798">TonB box</keyword>
<evidence type="ECO:0000256" key="1">
    <source>
        <dbReference type="ARBA" id="ARBA00004571"/>
    </source>
</evidence>
<dbReference type="GO" id="GO:0015344">
    <property type="term" value="F:siderophore uptake transmembrane transporter activity"/>
    <property type="evidence" value="ECO:0007669"/>
    <property type="project" value="TreeGrafter"/>
</dbReference>
<dbReference type="Gene3D" id="2.170.130.10">
    <property type="entry name" value="TonB-dependent receptor, plug domain"/>
    <property type="match status" value="1"/>
</dbReference>
<dbReference type="STRING" id="1727163.AO498_15625"/>
<dbReference type="InterPro" id="IPR012910">
    <property type="entry name" value="Plug_dom"/>
</dbReference>
<reference evidence="13" key="1">
    <citation type="submission" date="2015-09" db="EMBL/GenBank/DDBJ databases">
        <title>Complete sequence of Algoriphagus sp. M8-2.</title>
        <authorList>
            <person name="Shintani M."/>
        </authorList>
    </citation>
    <scope>NUCLEOTIDE SEQUENCE [LARGE SCALE GENOMIC DNA]</scope>
    <source>
        <strain evidence="13">M8-2</strain>
    </source>
</reference>
<comment type="subcellular location">
    <subcellularLocation>
        <location evidence="1 8">Cell outer membrane</location>
        <topology evidence="1 8">Multi-pass membrane protein</topology>
    </subcellularLocation>
</comment>
<protein>
    <submittedName>
        <fullName evidence="12">TonB-dependent receptor</fullName>
    </submittedName>
</protein>
<evidence type="ECO:0000259" key="11">
    <source>
        <dbReference type="Pfam" id="PF07715"/>
    </source>
</evidence>
<dbReference type="AlphaFoldDB" id="A0A142ERX8"/>
<dbReference type="InterPro" id="IPR036942">
    <property type="entry name" value="Beta-barrel_TonB_sf"/>
</dbReference>
<gene>
    <name evidence="12" type="ORF">AO498_15625</name>
</gene>
<keyword evidence="13" id="KW-1185">Reference proteome</keyword>
<evidence type="ECO:0000256" key="6">
    <source>
        <dbReference type="ARBA" id="ARBA00023136"/>
    </source>
</evidence>
<comment type="similarity">
    <text evidence="8 9">Belongs to the TonB-dependent receptor family.</text>
</comment>